<dbReference type="InterPro" id="IPR015865">
    <property type="entry name" value="Riboflavin_kinase_bac/euk"/>
</dbReference>
<comment type="caution">
    <text evidence="9">The sequence shown here is derived from an EMBL/GenBank/DDBJ whole genome shotgun (WGS) entry which is preliminary data.</text>
</comment>
<organism evidence="9 10">
    <name type="scientific">Candidatus Uhrbacteria bacterium CG_4_9_14_3_um_filter_41_35</name>
    <dbReference type="NCBI Taxonomy" id="1975034"/>
    <lineage>
        <taxon>Bacteria</taxon>
        <taxon>Candidatus Uhriibacteriota</taxon>
    </lineage>
</organism>
<dbReference type="Proteomes" id="UP000231263">
    <property type="component" value="Unassembled WGS sequence"/>
</dbReference>
<evidence type="ECO:0000313" key="10">
    <source>
        <dbReference type="Proteomes" id="UP000231263"/>
    </source>
</evidence>
<keyword evidence="4" id="KW-0808">Transferase</keyword>
<evidence type="ECO:0000256" key="4">
    <source>
        <dbReference type="ARBA" id="ARBA00022679"/>
    </source>
</evidence>
<name>A0A2M7XFF0_9BACT</name>
<evidence type="ECO:0000256" key="6">
    <source>
        <dbReference type="ARBA" id="ARBA00022840"/>
    </source>
</evidence>
<dbReference type="GO" id="GO:0008531">
    <property type="term" value="F:riboflavin kinase activity"/>
    <property type="evidence" value="ECO:0007669"/>
    <property type="project" value="UniProtKB-EC"/>
</dbReference>
<dbReference type="EC" id="2.7.1.26" evidence="1"/>
<gene>
    <name evidence="9" type="ORF">CO173_02440</name>
</gene>
<evidence type="ECO:0000256" key="5">
    <source>
        <dbReference type="ARBA" id="ARBA00022741"/>
    </source>
</evidence>
<evidence type="ECO:0000256" key="3">
    <source>
        <dbReference type="ARBA" id="ARBA00022643"/>
    </source>
</evidence>
<keyword evidence="3" id="KW-0288">FMN</keyword>
<evidence type="ECO:0000256" key="1">
    <source>
        <dbReference type="ARBA" id="ARBA00012105"/>
    </source>
</evidence>
<comment type="catalytic activity">
    <reaction evidence="7">
        <text>riboflavin + ATP = FMN + ADP + H(+)</text>
        <dbReference type="Rhea" id="RHEA:14357"/>
        <dbReference type="ChEBI" id="CHEBI:15378"/>
        <dbReference type="ChEBI" id="CHEBI:30616"/>
        <dbReference type="ChEBI" id="CHEBI:57986"/>
        <dbReference type="ChEBI" id="CHEBI:58210"/>
        <dbReference type="ChEBI" id="CHEBI:456216"/>
        <dbReference type="EC" id="2.7.1.26"/>
    </reaction>
</comment>
<evidence type="ECO:0000259" key="8">
    <source>
        <dbReference type="SMART" id="SM00904"/>
    </source>
</evidence>
<dbReference type="Pfam" id="PF01687">
    <property type="entry name" value="Flavokinase"/>
    <property type="match status" value="1"/>
</dbReference>
<evidence type="ECO:0000256" key="7">
    <source>
        <dbReference type="ARBA" id="ARBA00047880"/>
    </source>
</evidence>
<reference evidence="10" key="1">
    <citation type="submission" date="2017-09" db="EMBL/GenBank/DDBJ databases">
        <title>Depth-based differentiation of microbial function through sediment-hosted aquifers and enrichment of novel symbionts in the deep terrestrial subsurface.</title>
        <authorList>
            <person name="Probst A.J."/>
            <person name="Ladd B."/>
            <person name="Jarett J.K."/>
            <person name="Geller-Mcgrath D.E."/>
            <person name="Sieber C.M.K."/>
            <person name="Emerson J.B."/>
            <person name="Anantharaman K."/>
            <person name="Thomas B.C."/>
            <person name="Malmstrom R."/>
            <person name="Stieglmeier M."/>
            <person name="Klingl A."/>
            <person name="Woyke T."/>
            <person name="Ryan C.M."/>
            <person name="Banfield J.F."/>
        </authorList>
    </citation>
    <scope>NUCLEOTIDE SEQUENCE [LARGE SCALE GENOMIC DNA]</scope>
</reference>
<keyword evidence="2" id="KW-0285">Flavoprotein</keyword>
<protein>
    <recommendedName>
        <fullName evidence="1">riboflavin kinase</fullName>
        <ecNumber evidence="1">2.7.1.26</ecNumber>
    </recommendedName>
</protein>
<dbReference type="Gene3D" id="2.40.30.30">
    <property type="entry name" value="Riboflavin kinase-like"/>
    <property type="match status" value="1"/>
</dbReference>
<keyword evidence="6" id="KW-0067">ATP-binding</keyword>
<dbReference type="GO" id="GO:0009231">
    <property type="term" value="P:riboflavin biosynthetic process"/>
    <property type="evidence" value="ECO:0007669"/>
    <property type="project" value="InterPro"/>
</dbReference>
<keyword evidence="5" id="KW-0547">Nucleotide-binding</keyword>
<dbReference type="GO" id="GO:0005524">
    <property type="term" value="F:ATP binding"/>
    <property type="evidence" value="ECO:0007669"/>
    <property type="project" value="UniProtKB-KW"/>
</dbReference>
<sequence length="126" mass="14434">MTEKSIKFHGKVVAGDGIAGVDYDFPTANLHFIKEPDIDTGVYAAITEYKGQKFESVVCYGVGDPVKFEVHLFELDSDLLGEDLKVELLFKVSELIPWQSKERMRQKIFHDVELVHDYLNERKKKA</sequence>
<dbReference type="SUPFAM" id="SSF82114">
    <property type="entry name" value="Riboflavin kinase-like"/>
    <property type="match status" value="1"/>
</dbReference>
<evidence type="ECO:0000313" key="9">
    <source>
        <dbReference type="EMBL" id="PJA46604.1"/>
    </source>
</evidence>
<dbReference type="EMBL" id="PFWT01000009">
    <property type="protein sequence ID" value="PJA46604.1"/>
    <property type="molecule type" value="Genomic_DNA"/>
</dbReference>
<dbReference type="InterPro" id="IPR023465">
    <property type="entry name" value="Riboflavin_kinase_dom_sf"/>
</dbReference>
<evidence type="ECO:0000256" key="2">
    <source>
        <dbReference type="ARBA" id="ARBA00022630"/>
    </source>
</evidence>
<dbReference type="SMART" id="SM00904">
    <property type="entry name" value="Flavokinase"/>
    <property type="match status" value="1"/>
</dbReference>
<accession>A0A2M7XFF0</accession>
<proteinExistence type="predicted"/>
<dbReference type="AlphaFoldDB" id="A0A2M7XFF0"/>
<feature type="domain" description="Riboflavin kinase" evidence="8">
    <location>
        <begin position="1"/>
        <end position="120"/>
    </location>
</feature>